<name>A0ABP2J0S7_9ACTN</name>
<reference evidence="3 4" key="1">
    <citation type="submission" date="2010-08" db="EMBL/GenBank/DDBJ databases">
        <authorList>
            <person name="Durkin A.S."/>
            <person name="Madupu R."/>
            <person name="Torralba M."/>
            <person name="Gillis M."/>
            <person name="Methe B."/>
            <person name="Sutton G."/>
            <person name="Nelson K.E."/>
        </authorList>
    </citation>
    <scope>NUCLEOTIDE SEQUENCE [LARGE SCALE GENOMIC DNA]</scope>
    <source>
        <strain evidence="3 4">PB189-T1-4</strain>
    </source>
</reference>
<dbReference type="InterPro" id="IPR000551">
    <property type="entry name" value="MerR-type_HTH_dom"/>
</dbReference>
<organism evidence="3 4">
    <name type="scientific">Fannyhessea vaginae PB189-T1-4</name>
    <dbReference type="NCBI Taxonomy" id="866774"/>
    <lineage>
        <taxon>Bacteria</taxon>
        <taxon>Bacillati</taxon>
        <taxon>Actinomycetota</taxon>
        <taxon>Coriobacteriia</taxon>
        <taxon>Coriobacteriales</taxon>
        <taxon>Atopobiaceae</taxon>
        <taxon>Fannyhessea</taxon>
    </lineage>
</organism>
<dbReference type="Proteomes" id="UP000004431">
    <property type="component" value="Unassembled WGS sequence"/>
</dbReference>
<evidence type="ECO:0000259" key="2">
    <source>
        <dbReference type="PROSITE" id="PS50937"/>
    </source>
</evidence>
<dbReference type="InterPro" id="IPR047057">
    <property type="entry name" value="MerR_fam"/>
</dbReference>
<dbReference type="SUPFAM" id="SSF46955">
    <property type="entry name" value="Putative DNA-binding domain"/>
    <property type="match status" value="1"/>
</dbReference>
<keyword evidence="1" id="KW-0238">DNA-binding</keyword>
<comment type="caution">
    <text evidence="3">The sequence shown here is derived from an EMBL/GenBank/DDBJ whole genome shotgun (WGS) entry which is preliminary data.</text>
</comment>
<dbReference type="RefSeq" id="WP_006304582.1">
    <property type="nucleotide sequence ID" value="NZ_AEDQ01000030.1"/>
</dbReference>
<proteinExistence type="predicted"/>
<dbReference type="EMBL" id="AEDQ01000030">
    <property type="protein sequence ID" value="EFL43719.1"/>
    <property type="molecule type" value="Genomic_DNA"/>
</dbReference>
<dbReference type="SMART" id="SM00422">
    <property type="entry name" value="HTH_MERR"/>
    <property type="match status" value="1"/>
</dbReference>
<dbReference type="PROSITE" id="PS50937">
    <property type="entry name" value="HTH_MERR_2"/>
    <property type="match status" value="1"/>
</dbReference>
<evidence type="ECO:0000313" key="4">
    <source>
        <dbReference type="Proteomes" id="UP000004431"/>
    </source>
</evidence>
<dbReference type="Gene3D" id="1.10.1660.10">
    <property type="match status" value="1"/>
</dbReference>
<dbReference type="CDD" id="cd00592">
    <property type="entry name" value="HTH_MerR-like"/>
    <property type="match status" value="1"/>
</dbReference>
<protein>
    <submittedName>
        <fullName evidence="3">Transcriptional regulator, MerR family</fullName>
    </submittedName>
</protein>
<sequence>MAHANSLTIGKVVQKLKPNYPDLTISKVRYLEDEGLLHPLRSPSGYRLYSQRDVKLLEDVLYLQKNHFMPLGVIKKKLLGSEAAVPSADALDSEAAQQYIDAAKQHRLYPIDRLPEVAQVSISFARELCNVGLIHFKKSPQGRDLVDARDIPLIQTADRLRHFGIGPKNLRQYVIAANRERSMFEHALVVFSAKAGGVTPHQTKERQEAFDEALHEILTLTNTVRTTLITRHIQQTFHPEDTNE</sequence>
<accession>A0ABP2J0S7</accession>
<evidence type="ECO:0000256" key="1">
    <source>
        <dbReference type="ARBA" id="ARBA00023125"/>
    </source>
</evidence>
<dbReference type="PANTHER" id="PTHR30204">
    <property type="entry name" value="REDOX-CYCLING DRUG-SENSING TRANSCRIPTIONAL ACTIVATOR SOXR"/>
    <property type="match status" value="1"/>
</dbReference>
<gene>
    <name evidence="3" type="ORF">HMPREF9248_0168</name>
</gene>
<feature type="domain" description="HTH merR-type" evidence="2">
    <location>
        <begin position="28"/>
        <end position="80"/>
    </location>
</feature>
<dbReference type="PANTHER" id="PTHR30204:SF89">
    <property type="entry name" value="HTH MERR-TYPE DOMAIN-CONTAINING PROTEIN"/>
    <property type="match status" value="1"/>
</dbReference>
<dbReference type="Pfam" id="PF13411">
    <property type="entry name" value="MerR_1"/>
    <property type="match status" value="1"/>
</dbReference>
<evidence type="ECO:0000313" key="3">
    <source>
        <dbReference type="EMBL" id="EFL43719.1"/>
    </source>
</evidence>
<dbReference type="InterPro" id="IPR009061">
    <property type="entry name" value="DNA-bd_dom_put_sf"/>
</dbReference>
<keyword evidence="4" id="KW-1185">Reference proteome</keyword>